<dbReference type="PROSITE" id="PS00894">
    <property type="entry name" value="HTH_DEOR_1"/>
    <property type="match status" value="1"/>
</dbReference>
<dbReference type="InterPro" id="IPR050313">
    <property type="entry name" value="Carb_Metab_HTH_regulators"/>
</dbReference>
<dbReference type="Pfam" id="PF00455">
    <property type="entry name" value="DeoRC"/>
    <property type="match status" value="1"/>
</dbReference>
<dbReference type="Pfam" id="PF08220">
    <property type="entry name" value="HTH_DeoR"/>
    <property type="match status" value="1"/>
</dbReference>
<keyword evidence="6" id="KW-1185">Reference proteome</keyword>
<keyword evidence="2 5" id="KW-0238">DNA-binding</keyword>
<dbReference type="RefSeq" id="WP_089662074.1">
    <property type="nucleotide sequence ID" value="NZ_LT629745.1"/>
</dbReference>
<dbReference type="SUPFAM" id="SSF46785">
    <property type="entry name" value="Winged helix' DNA-binding domain"/>
    <property type="match status" value="1"/>
</dbReference>
<dbReference type="InterPro" id="IPR036390">
    <property type="entry name" value="WH_DNA-bd_sf"/>
</dbReference>
<protein>
    <submittedName>
        <fullName evidence="5">DNA-binding transcriptional regulator of sugar metabolism, DeoR/GlpR family</fullName>
    </submittedName>
</protein>
<dbReference type="GO" id="GO:0003700">
    <property type="term" value="F:DNA-binding transcription factor activity"/>
    <property type="evidence" value="ECO:0007669"/>
    <property type="project" value="InterPro"/>
</dbReference>
<keyword evidence="1" id="KW-0805">Transcription regulation</keyword>
<keyword evidence="3" id="KW-0804">Transcription</keyword>
<dbReference type="Gene3D" id="3.40.50.1360">
    <property type="match status" value="1"/>
</dbReference>
<feature type="domain" description="HTH deoR-type" evidence="4">
    <location>
        <begin position="2"/>
        <end position="57"/>
    </location>
</feature>
<evidence type="ECO:0000256" key="3">
    <source>
        <dbReference type="ARBA" id="ARBA00023163"/>
    </source>
</evidence>
<dbReference type="PROSITE" id="PS51000">
    <property type="entry name" value="HTH_DEOR_2"/>
    <property type="match status" value="1"/>
</dbReference>
<dbReference type="SMART" id="SM00420">
    <property type="entry name" value="HTH_DEOR"/>
    <property type="match status" value="1"/>
</dbReference>
<dbReference type="InterPro" id="IPR037171">
    <property type="entry name" value="NagB/RpiA_transferase-like"/>
</dbReference>
<dbReference type="AlphaFoldDB" id="A0A1H1NMR2"/>
<dbReference type="PANTHER" id="PTHR30363">
    <property type="entry name" value="HTH-TYPE TRANSCRIPTIONAL REGULATOR SRLR-RELATED"/>
    <property type="match status" value="1"/>
</dbReference>
<proteinExistence type="predicted"/>
<dbReference type="SUPFAM" id="SSF100950">
    <property type="entry name" value="NagB/RpiA/CoA transferase-like"/>
    <property type="match status" value="1"/>
</dbReference>
<dbReference type="InterPro" id="IPR014036">
    <property type="entry name" value="DeoR-like_C"/>
</dbReference>
<gene>
    <name evidence="5" type="ORF">SAMN04488552_1768</name>
</gene>
<evidence type="ECO:0000259" key="4">
    <source>
        <dbReference type="PROSITE" id="PS51000"/>
    </source>
</evidence>
<dbReference type="STRING" id="1250231.SAMN04488552_1768"/>
<reference evidence="5 6" key="1">
    <citation type="submission" date="2016-10" db="EMBL/GenBank/DDBJ databases">
        <authorList>
            <person name="Varghese N."/>
            <person name="Submissions S."/>
        </authorList>
    </citation>
    <scope>NUCLEOTIDE SEQUENCE [LARGE SCALE GENOMIC DNA]</scope>
    <source>
        <strain evidence="5 6">Mar_2010_102</strain>
    </source>
</reference>
<evidence type="ECO:0000313" key="6">
    <source>
        <dbReference type="Proteomes" id="UP000198858"/>
    </source>
</evidence>
<sequence>MKDERQQIILSKVMLHNRVLLSDLSDLLNVSIDTIRRDVKELDSEKKLKKVHGGAVSLGYNNLPYKAEEVYFLQKKIVIAKKAINFLRDDLVVLIGGGTTNIELIKAMPHKIKLTVFTPSLIIASKLMSFPNVEVNFIGGKISKEAQISYGGSPIKILSNIKVDICFLGIGNIDSEFGISELDWEIVQVKQAMVEASKKTILLTISEKLNSVQRFKICEISEIHTLITELDPEDRELDAYRKDVEIL</sequence>
<evidence type="ECO:0000256" key="1">
    <source>
        <dbReference type="ARBA" id="ARBA00023015"/>
    </source>
</evidence>
<dbReference type="InterPro" id="IPR036388">
    <property type="entry name" value="WH-like_DNA-bd_sf"/>
</dbReference>
<dbReference type="PANTHER" id="PTHR30363:SF44">
    <property type="entry name" value="AGA OPERON TRANSCRIPTIONAL REPRESSOR-RELATED"/>
    <property type="match status" value="1"/>
</dbReference>
<dbReference type="PRINTS" id="PR00037">
    <property type="entry name" value="HTHLACR"/>
</dbReference>
<dbReference type="SMART" id="SM01134">
    <property type="entry name" value="DeoRC"/>
    <property type="match status" value="1"/>
</dbReference>
<dbReference type="Gene3D" id="1.10.10.10">
    <property type="entry name" value="Winged helix-like DNA-binding domain superfamily/Winged helix DNA-binding domain"/>
    <property type="match status" value="1"/>
</dbReference>
<dbReference type="Proteomes" id="UP000198858">
    <property type="component" value="Chromosome I"/>
</dbReference>
<evidence type="ECO:0000313" key="5">
    <source>
        <dbReference type="EMBL" id="SDR99619.1"/>
    </source>
</evidence>
<dbReference type="GO" id="GO:0003677">
    <property type="term" value="F:DNA binding"/>
    <property type="evidence" value="ECO:0007669"/>
    <property type="project" value="UniProtKB-KW"/>
</dbReference>
<dbReference type="InterPro" id="IPR001034">
    <property type="entry name" value="DeoR_HTH"/>
</dbReference>
<dbReference type="InterPro" id="IPR018356">
    <property type="entry name" value="Tscrpt_reg_HTH_DeoR_CS"/>
</dbReference>
<accession>A0A1H1NMR2</accession>
<organism evidence="5 6">
    <name type="scientific">Christiangramia echinicola</name>
    <dbReference type="NCBI Taxonomy" id="279359"/>
    <lineage>
        <taxon>Bacteria</taxon>
        <taxon>Pseudomonadati</taxon>
        <taxon>Bacteroidota</taxon>
        <taxon>Flavobacteriia</taxon>
        <taxon>Flavobacteriales</taxon>
        <taxon>Flavobacteriaceae</taxon>
        <taxon>Christiangramia</taxon>
    </lineage>
</organism>
<dbReference type="EMBL" id="LT629745">
    <property type="protein sequence ID" value="SDR99619.1"/>
    <property type="molecule type" value="Genomic_DNA"/>
</dbReference>
<name>A0A1H1NMR2_9FLAO</name>
<evidence type="ECO:0000256" key="2">
    <source>
        <dbReference type="ARBA" id="ARBA00023125"/>
    </source>
</evidence>